<accession>A0A0C3NXP6</accession>
<dbReference type="HOGENOM" id="CLU_146177_0_0_1"/>
<sequence>MFFRVGGEDEEVIHVDDQPSFSNHVLEGVIHESLEGGGGIAQSEEHDHGFKESFVHDERSFPLVSFLDTDIIVAQSYIHLRENRCSLEFVNKREGICIFYCVLIQISVILARAKGAIFLPDKEKGGSLRGLQGADFSLSKVFFDEFLHRLSFRRGEWICLGHLGDKVLYKVNGMVIGS</sequence>
<protein>
    <submittedName>
        <fullName evidence="1">Uncharacterized protein</fullName>
    </submittedName>
</protein>
<dbReference type="AlphaFoldDB" id="A0A0C3NXP6"/>
<dbReference type="EMBL" id="KN832000">
    <property type="protein sequence ID" value="KIN99908.1"/>
    <property type="molecule type" value="Genomic_DNA"/>
</dbReference>
<evidence type="ECO:0000313" key="1">
    <source>
        <dbReference type="EMBL" id="KIN99908.1"/>
    </source>
</evidence>
<dbReference type="Proteomes" id="UP000054217">
    <property type="component" value="Unassembled WGS sequence"/>
</dbReference>
<reference evidence="1 2" key="1">
    <citation type="submission" date="2014-04" db="EMBL/GenBank/DDBJ databases">
        <authorList>
            <consortium name="DOE Joint Genome Institute"/>
            <person name="Kuo A."/>
            <person name="Kohler A."/>
            <person name="Costa M.D."/>
            <person name="Nagy L.G."/>
            <person name="Floudas D."/>
            <person name="Copeland A."/>
            <person name="Barry K.W."/>
            <person name="Cichocki N."/>
            <person name="Veneault-Fourrey C."/>
            <person name="LaButti K."/>
            <person name="Lindquist E.A."/>
            <person name="Lipzen A."/>
            <person name="Lundell T."/>
            <person name="Morin E."/>
            <person name="Murat C."/>
            <person name="Sun H."/>
            <person name="Tunlid A."/>
            <person name="Henrissat B."/>
            <person name="Grigoriev I.V."/>
            <person name="Hibbett D.S."/>
            <person name="Martin F."/>
            <person name="Nordberg H.P."/>
            <person name="Cantor M.N."/>
            <person name="Hua S.X."/>
        </authorList>
    </citation>
    <scope>NUCLEOTIDE SEQUENCE [LARGE SCALE GENOMIC DNA]</scope>
    <source>
        <strain evidence="1 2">Marx 270</strain>
    </source>
</reference>
<evidence type="ECO:0000313" key="2">
    <source>
        <dbReference type="Proteomes" id="UP000054217"/>
    </source>
</evidence>
<reference evidence="2" key="2">
    <citation type="submission" date="2015-01" db="EMBL/GenBank/DDBJ databases">
        <title>Evolutionary Origins and Diversification of the Mycorrhizal Mutualists.</title>
        <authorList>
            <consortium name="DOE Joint Genome Institute"/>
            <consortium name="Mycorrhizal Genomics Consortium"/>
            <person name="Kohler A."/>
            <person name="Kuo A."/>
            <person name="Nagy L.G."/>
            <person name="Floudas D."/>
            <person name="Copeland A."/>
            <person name="Barry K.W."/>
            <person name="Cichocki N."/>
            <person name="Veneault-Fourrey C."/>
            <person name="LaButti K."/>
            <person name="Lindquist E.A."/>
            <person name="Lipzen A."/>
            <person name="Lundell T."/>
            <person name="Morin E."/>
            <person name="Murat C."/>
            <person name="Riley R."/>
            <person name="Ohm R."/>
            <person name="Sun H."/>
            <person name="Tunlid A."/>
            <person name="Henrissat B."/>
            <person name="Grigoriev I.V."/>
            <person name="Hibbett D.S."/>
            <person name="Martin F."/>
        </authorList>
    </citation>
    <scope>NUCLEOTIDE SEQUENCE [LARGE SCALE GENOMIC DNA]</scope>
    <source>
        <strain evidence="2">Marx 270</strain>
    </source>
</reference>
<keyword evidence="2" id="KW-1185">Reference proteome</keyword>
<dbReference type="InParanoid" id="A0A0C3NXP6"/>
<dbReference type="OrthoDB" id="2693386at2759"/>
<name>A0A0C3NXP6_PISTI</name>
<organism evidence="1 2">
    <name type="scientific">Pisolithus tinctorius Marx 270</name>
    <dbReference type="NCBI Taxonomy" id="870435"/>
    <lineage>
        <taxon>Eukaryota</taxon>
        <taxon>Fungi</taxon>
        <taxon>Dikarya</taxon>
        <taxon>Basidiomycota</taxon>
        <taxon>Agaricomycotina</taxon>
        <taxon>Agaricomycetes</taxon>
        <taxon>Agaricomycetidae</taxon>
        <taxon>Boletales</taxon>
        <taxon>Sclerodermatineae</taxon>
        <taxon>Pisolithaceae</taxon>
        <taxon>Pisolithus</taxon>
    </lineage>
</organism>
<gene>
    <name evidence="1" type="ORF">M404DRAFT_153916</name>
</gene>
<proteinExistence type="predicted"/>